<name>A0A918X1R6_9ACTN</name>
<dbReference type="PROSITE" id="PS51819">
    <property type="entry name" value="VOC"/>
    <property type="match status" value="1"/>
</dbReference>
<feature type="domain" description="VOC" evidence="1">
    <location>
        <begin position="3"/>
        <end position="121"/>
    </location>
</feature>
<evidence type="ECO:0000259" key="1">
    <source>
        <dbReference type="PROSITE" id="PS51819"/>
    </source>
</evidence>
<dbReference type="InterPro" id="IPR037523">
    <property type="entry name" value="VOC_core"/>
</dbReference>
<dbReference type="Pfam" id="PF18029">
    <property type="entry name" value="Glyoxalase_6"/>
    <property type="match status" value="1"/>
</dbReference>
<sequence length="141" mass="14957">MTAIVYNVAFDCANAYELAGFWSRVLGCPVDEGDGPGDPEVALTLPTGMHLHFAEVPEASEGKSGKNRVHLCLQPDGLRDDAVERYVGLGARVIGDHRKPDGGGWVVFADPEGNEFCVLRSAAERVAMEGGGGDDARRQGS</sequence>
<evidence type="ECO:0000313" key="3">
    <source>
        <dbReference type="Proteomes" id="UP000638353"/>
    </source>
</evidence>
<protein>
    <submittedName>
        <fullName evidence="2">Glyoxalase</fullName>
    </submittedName>
</protein>
<dbReference type="CDD" id="cd06587">
    <property type="entry name" value="VOC"/>
    <property type="match status" value="1"/>
</dbReference>
<reference evidence="2" key="1">
    <citation type="journal article" date="2014" name="Int. J. Syst. Evol. Microbiol.">
        <title>Complete genome sequence of Corynebacterium casei LMG S-19264T (=DSM 44701T), isolated from a smear-ripened cheese.</title>
        <authorList>
            <consortium name="US DOE Joint Genome Institute (JGI-PGF)"/>
            <person name="Walter F."/>
            <person name="Albersmeier A."/>
            <person name="Kalinowski J."/>
            <person name="Ruckert C."/>
        </authorList>
    </citation>
    <scope>NUCLEOTIDE SEQUENCE</scope>
    <source>
        <strain evidence="2">JCM 4637</strain>
    </source>
</reference>
<dbReference type="AlphaFoldDB" id="A0A918X1R6"/>
<dbReference type="InterPro" id="IPR041581">
    <property type="entry name" value="Glyoxalase_6"/>
</dbReference>
<proteinExistence type="predicted"/>
<organism evidence="2 3">
    <name type="scientific">Streptomyces finlayi</name>
    <dbReference type="NCBI Taxonomy" id="67296"/>
    <lineage>
        <taxon>Bacteria</taxon>
        <taxon>Bacillati</taxon>
        <taxon>Actinomycetota</taxon>
        <taxon>Actinomycetes</taxon>
        <taxon>Kitasatosporales</taxon>
        <taxon>Streptomycetaceae</taxon>
        <taxon>Streptomyces</taxon>
    </lineage>
</organism>
<dbReference type="EMBL" id="BMVC01000010">
    <property type="protein sequence ID" value="GHD03625.1"/>
    <property type="molecule type" value="Genomic_DNA"/>
</dbReference>
<accession>A0A918X1R6</accession>
<dbReference type="PANTHER" id="PTHR35908">
    <property type="entry name" value="HYPOTHETICAL FUSION PROTEIN"/>
    <property type="match status" value="1"/>
</dbReference>
<gene>
    <name evidence="2" type="ORF">GCM10010334_51690</name>
</gene>
<dbReference type="Proteomes" id="UP000638353">
    <property type="component" value="Unassembled WGS sequence"/>
</dbReference>
<evidence type="ECO:0000313" key="2">
    <source>
        <dbReference type="EMBL" id="GHD03625.1"/>
    </source>
</evidence>
<dbReference type="RefSeq" id="WP_189825376.1">
    <property type="nucleotide sequence ID" value="NZ_BMVC01000010.1"/>
</dbReference>
<comment type="caution">
    <text evidence="2">The sequence shown here is derived from an EMBL/GenBank/DDBJ whole genome shotgun (WGS) entry which is preliminary data.</text>
</comment>
<reference evidence="2" key="2">
    <citation type="submission" date="2020-09" db="EMBL/GenBank/DDBJ databases">
        <authorList>
            <person name="Sun Q."/>
            <person name="Ohkuma M."/>
        </authorList>
    </citation>
    <scope>NUCLEOTIDE SEQUENCE</scope>
    <source>
        <strain evidence="2">JCM 4637</strain>
    </source>
</reference>
<dbReference type="InterPro" id="IPR029068">
    <property type="entry name" value="Glyas_Bleomycin-R_OHBP_Dase"/>
</dbReference>
<dbReference type="PANTHER" id="PTHR35908:SF1">
    <property type="entry name" value="CONSERVED PROTEIN"/>
    <property type="match status" value="1"/>
</dbReference>
<dbReference type="SUPFAM" id="SSF54593">
    <property type="entry name" value="Glyoxalase/Bleomycin resistance protein/Dihydroxybiphenyl dioxygenase"/>
    <property type="match status" value="1"/>
</dbReference>
<dbReference type="Gene3D" id="3.10.180.10">
    <property type="entry name" value="2,3-Dihydroxybiphenyl 1,2-Dioxygenase, domain 1"/>
    <property type="match status" value="1"/>
</dbReference>